<evidence type="ECO:0000313" key="11">
    <source>
        <dbReference type="Proteomes" id="UP000785200"/>
    </source>
</evidence>
<feature type="transmembrane region" description="Helical" evidence="8">
    <location>
        <begin position="447"/>
        <end position="467"/>
    </location>
</feature>
<feature type="transmembrane region" description="Helical" evidence="8">
    <location>
        <begin position="153"/>
        <end position="171"/>
    </location>
</feature>
<dbReference type="InterPro" id="IPR036259">
    <property type="entry name" value="MFS_trans_sf"/>
</dbReference>
<reference evidence="10" key="1">
    <citation type="submission" date="2019-07" db="EMBL/GenBank/DDBJ databases">
        <title>Hyphodiscus hymeniophilus genome sequencing and assembly.</title>
        <authorList>
            <person name="Kramer G."/>
            <person name="Nodwell J."/>
        </authorList>
    </citation>
    <scope>NUCLEOTIDE SEQUENCE</scope>
    <source>
        <strain evidence="10">ATCC 34498</strain>
    </source>
</reference>
<comment type="subcellular location">
    <subcellularLocation>
        <location evidence="1">Membrane</location>
        <topology evidence="1">Multi-pass membrane protein</topology>
    </subcellularLocation>
</comment>
<feature type="transmembrane region" description="Helical" evidence="8">
    <location>
        <begin position="282"/>
        <end position="300"/>
    </location>
</feature>
<evidence type="ECO:0000256" key="6">
    <source>
        <dbReference type="ARBA" id="ARBA00023136"/>
    </source>
</evidence>
<dbReference type="GO" id="GO:0022857">
    <property type="term" value="F:transmembrane transporter activity"/>
    <property type="evidence" value="ECO:0007669"/>
    <property type="project" value="InterPro"/>
</dbReference>
<sequence length="524" mass="56942">MSELHESAMPSPIQDGQDLERQDTKPDVESRGNIAAHLTQSTIERPQTLLHETAFVFILCMSQLMCQAALGQSIAPARIIGRSFGTTNPGQLSWFPAAYSLTVGTFILIAGRLGDLYGHKKLFIGGFAWFALWSLLAGFSVYSNEVFFDCCRAFQGIGPAFTLPNAIAIMGRSYSPGTRKQMVFSLNGAMAPTGFVIGAVFSSLLAEFAWWPWAYWITAIVCVVFVVMGHLIIPYTAPPFLDDSVSMWSRVDALGSITGVSGLVLVNFAWNQAPIVGWTNAYTYVLLIVGIVFLGLFGYIESRHAKFPLIPFAVMDGDVGFLLACVAFGWASFSLWMYYFWQFLENLRNVSPLLASAQFSPVVMSGFCAALTTGYILHRVPGSIIMMIALSAFMVGLILLATAPVGQTYWAQTFVSLIIMPWGMDMSFPAATLLLSNAMPKEHQGVAASLVSTIVNYSISIALGVGGTIEGHINDGGKDILRGYRGAWYLGIGLAGSGVILSFLFGFDNWRKARRAGIQDGKMG</sequence>
<feature type="transmembrane region" description="Helical" evidence="8">
    <location>
        <begin position="384"/>
        <end position="403"/>
    </location>
</feature>
<comment type="caution">
    <text evidence="10">The sequence shown here is derived from an EMBL/GenBank/DDBJ whole genome shotgun (WGS) entry which is preliminary data.</text>
</comment>
<evidence type="ECO:0000256" key="3">
    <source>
        <dbReference type="ARBA" id="ARBA00022448"/>
    </source>
</evidence>
<feature type="transmembrane region" description="Helical" evidence="8">
    <location>
        <begin position="409"/>
        <end position="435"/>
    </location>
</feature>
<evidence type="ECO:0000313" key="10">
    <source>
        <dbReference type="EMBL" id="KAG0650150.1"/>
    </source>
</evidence>
<dbReference type="InterPro" id="IPR011701">
    <property type="entry name" value="MFS"/>
</dbReference>
<evidence type="ECO:0000256" key="8">
    <source>
        <dbReference type="SAM" id="Phobius"/>
    </source>
</evidence>
<organism evidence="10 11">
    <name type="scientific">Hyphodiscus hymeniophilus</name>
    <dbReference type="NCBI Taxonomy" id="353542"/>
    <lineage>
        <taxon>Eukaryota</taxon>
        <taxon>Fungi</taxon>
        <taxon>Dikarya</taxon>
        <taxon>Ascomycota</taxon>
        <taxon>Pezizomycotina</taxon>
        <taxon>Leotiomycetes</taxon>
        <taxon>Helotiales</taxon>
        <taxon>Hyphodiscaceae</taxon>
        <taxon>Hyphodiscus</taxon>
    </lineage>
</organism>
<feature type="compositionally biased region" description="Basic and acidic residues" evidence="7">
    <location>
        <begin position="18"/>
        <end position="30"/>
    </location>
</feature>
<name>A0A9P6VLE2_9HELO</name>
<dbReference type="PANTHER" id="PTHR42718">
    <property type="entry name" value="MAJOR FACILITATOR SUPERFAMILY MULTIDRUG TRANSPORTER MFSC"/>
    <property type="match status" value="1"/>
</dbReference>
<protein>
    <submittedName>
        <fullName evidence="10">Drug resistance</fullName>
    </submittedName>
</protein>
<feature type="transmembrane region" description="Helical" evidence="8">
    <location>
        <begin position="253"/>
        <end position="270"/>
    </location>
</feature>
<dbReference type="Gene3D" id="1.20.1720.10">
    <property type="entry name" value="Multidrug resistance protein D"/>
    <property type="match status" value="1"/>
</dbReference>
<dbReference type="Gene3D" id="1.20.1250.20">
    <property type="entry name" value="MFS general substrate transporter like domains"/>
    <property type="match status" value="1"/>
</dbReference>
<gene>
    <name evidence="10" type="ORF">D0Z07_3463</name>
</gene>
<evidence type="ECO:0000256" key="2">
    <source>
        <dbReference type="ARBA" id="ARBA00008335"/>
    </source>
</evidence>
<feature type="transmembrane region" description="Helical" evidence="8">
    <location>
        <begin position="183"/>
        <end position="201"/>
    </location>
</feature>
<evidence type="ECO:0000256" key="7">
    <source>
        <dbReference type="SAM" id="MobiDB-lite"/>
    </source>
</evidence>
<keyword evidence="3" id="KW-0813">Transport</keyword>
<proteinExistence type="inferred from homology"/>
<dbReference type="EMBL" id="VNKQ01000006">
    <property type="protein sequence ID" value="KAG0650150.1"/>
    <property type="molecule type" value="Genomic_DNA"/>
</dbReference>
<dbReference type="PANTHER" id="PTHR42718:SF1">
    <property type="entry name" value="LOW AFFINITY AMMONIUM TRANSPORTER"/>
    <property type="match status" value="1"/>
</dbReference>
<dbReference type="AlphaFoldDB" id="A0A9P6VLE2"/>
<accession>A0A9P6VLE2</accession>
<dbReference type="SUPFAM" id="SSF103473">
    <property type="entry name" value="MFS general substrate transporter"/>
    <property type="match status" value="1"/>
</dbReference>
<keyword evidence="5 8" id="KW-1133">Transmembrane helix</keyword>
<dbReference type="Proteomes" id="UP000785200">
    <property type="component" value="Unassembled WGS sequence"/>
</dbReference>
<dbReference type="Pfam" id="PF07690">
    <property type="entry name" value="MFS_1"/>
    <property type="match status" value="1"/>
</dbReference>
<dbReference type="OrthoDB" id="2428527at2759"/>
<dbReference type="CDD" id="cd17476">
    <property type="entry name" value="MFS_Amf1_MDR_like"/>
    <property type="match status" value="1"/>
</dbReference>
<dbReference type="PROSITE" id="PS50850">
    <property type="entry name" value="MFS"/>
    <property type="match status" value="1"/>
</dbReference>
<feature type="domain" description="Major facilitator superfamily (MFS) profile" evidence="9">
    <location>
        <begin position="55"/>
        <end position="510"/>
    </location>
</feature>
<feature type="transmembrane region" description="Helical" evidence="8">
    <location>
        <begin position="321"/>
        <end position="341"/>
    </location>
</feature>
<evidence type="ECO:0000256" key="5">
    <source>
        <dbReference type="ARBA" id="ARBA00022989"/>
    </source>
</evidence>
<comment type="similarity">
    <text evidence="2">Belongs to the major facilitator superfamily.</text>
</comment>
<feature type="region of interest" description="Disordered" evidence="7">
    <location>
        <begin position="1"/>
        <end position="31"/>
    </location>
</feature>
<dbReference type="FunFam" id="1.20.1250.20:FF:000285">
    <property type="entry name" value="MFS general substrate transporter"/>
    <property type="match status" value="1"/>
</dbReference>
<keyword evidence="11" id="KW-1185">Reference proteome</keyword>
<feature type="transmembrane region" description="Helical" evidence="8">
    <location>
        <begin position="353"/>
        <end position="377"/>
    </location>
</feature>
<feature type="transmembrane region" description="Helical" evidence="8">
    <location>
        <begin position="213"/>
        <end position="233"/>
    </location>
</feature>
<evidence type="ECO:0000256" key="1">
    <source>
        <dbReference type="ARBA" id="ARBA00004141"/>
    </source>
</evidence>
<dbReference type="InterPro" id="IPR020846">
    <property type="entry name" value="MFS_dom"/>
</dbReference>
<feature type="transmembrane region" description="Helical" evidence="8">
    <location>
        <begin position="54"/>
        <end position="74"/>
    </location>
</feature>
<feature type="transmembrane region" description="Helical" evidence="8">
    <location>
        <begin position="487"/>
        <end position="507"/>
    </location>
</feature>
<evidence type="ECO:0000256" key="4">
    <source>
        <dbReference type="ARBA" id="ARBA00022692"/>
    </source>
</evidence>
<evidence type="ECO:0000259" key="9">
    <source>
        <dbReference type="PROSITE" id="PS50850"/>
    </source>
</evidence>
<feature type="transmembrane region" description="Helical" evidence="8">
    <location>
        <begin position="94"/>
        <end position="110"/>
    </location>
</feature>
<feature type="transmembrane region" description="Helical" evidence="8">
    <location>
        <begin position="122"/>
        <end position="141"/>
    </location>
</feature>
<keyword evidence="6 8" id="KW-0472">Membrane</keyword>
<keyword evidence="4 8" id="KW-0812">Transmembrane</keyword>
<dbReference type="GO" id="GO:0016020">
    <property type="term" value="C:membrane"/>
    <property type="evidence" value="ECO:0007669"/>
    <property type="project" value="UniProtKB-SubCell"/>
</dbReference>